<keyword evidence="4" id="KW-1185">Reference proteome</keyword>
<evidence type="ECO:0008006" key="5">
    <source>
        <dbReference type="Google" id="ProtNLM"/>
    </source>
</evidence>
<keyword evidence="2" id="KW-0472">Membrane</keyword>
<dbReference type="InterPro" id="IPR021373">
    <property type="entry name" value="DUF2993"/>
</dbReference>
<feature type="compositionally biased region" description="Gly residues" evidence="1">
    <location>
        <begin position="59"/>
        <end position="76"/>
    </location>
</feature>
<sequence length="564" mass="59808">MHRDRSPAGRGGSGLQGRDGGPEHPHAPANPYDELASLAPADTAPPATPAPNPYEALGDGTGSADGGQGGYGGYGVAGSAAADPGSEEPYEGGLRGLGLRSDYDEPAYEDRMPYLRAVRRRRRSRLSRTVKLGVACCALLAFLGVADRWAALYAEGKAADQVQSALKLHARPEVHINGFPFLTQVARNRLDDVEVAIPDVPAGRVSVAQVSGRVEDVRIIGDAPSSVRGAVLGRMKGDVLLDFDDLDRELGTSQVSFTPGGPHTVLAAGDLPVAGTEVKVRARAHLARTGDHGVGTTVDDMRLVVPKLFSFTPGTGEDAGLRLSRPLAERIRHDRDKARALFGVRSIARRFGMTPEQARQARHSDRELSRVTGTPDFVDKVMRLNLLDVAVRHPKLLEKAGIDPALVAALKKIEEPKLADKLALRVTLPELPGDVRLRGISVAKEGIRAELTGSDVPFGEGATNEGNSGGNDERKDERKDERNDEGIDEGIDEGKGNARTDAEGNARTDAKGNAGTGEGNSARGEARDHRQDAGVHGGADGRGNRAEGRGNATTHPVKHLVPRR</sequence>
<organism evidence="3 4">
    <name type="scientific">Streptomyces qinglanensis</name>
    <dbReference type="NCBI Taxonomy" id="943816"/>
    <lineage>
        <taxon>Bacteria</taxon>
        <taxon>Bacillati</taxon>
        <taxon>Actinomycetota</taxon>
        <taxon>Actinomycetes</taxon>
        <taxon>Kitasatosporales</taxon>
        <taxon>Streptomycetaceae</taxon>
        <taxon>Streptomyces</taxon>
    </lineage>
</organism>
<keyword evidence="2" id="KW-0812">Transmembrane</keyword>
<gene>
    <name evidence="3" type="ORF">SAMN05421870_111193</name>
</gene>
<dbReference type="EMBL" id="FOGO01000011">
    <property type="protein sequence ID" value="SES19580.1"/>
    <property type="molecule type" value="Genomic_DNA"/>
</dbReference>
<dbReference type="AlphaFoldDB" id="A0A1H9VCR1"/>
<feature type="region of interest" description="Disordered" evidence="1">
    <location>
        <begin position="453"/>
        <end position="564"/>
    </location>
</feature>
<accession>A0A1H9VCR1</accession>
<feature type="transmembrane region" description="Helical" evidence="2">
    <location>
        <begin position="129"/>
        <end position="146"/>
    </location>
</feature>
<dbReference type="STRING" id="943816.AN217_26360"/>
<keyword evidence="2" id="KW-1133">Transmembrane helix</keyword>
<evidence type="ECO:0000256" key="2">
    <source>
        <dbReference type="SAM" id="Phobius"/>
    </source>
</evidence>
<dbReference type="Proteomes" id="UP000182841">
    <property type="component" value="Unassembled WGS sequence"/>
</dbReference>
<reference evidence="4" key="1">
    <citation type="submission" date="2016-10" db="EMBL/GenBank/DDBJ databases">
        <authorList>
            <person name="Varghese N."/>
            <person name="Submissions S."/>
        </authorList>
    </citation>
    <scope>NUCLEOTIDE SEQUENCE [LARGE SCALE GENOMIC DNA]</scope>
    <source>
        <strain evidence="4">CGMCC 4.6825</strain>
    </source>
</reference>
<dbReference type="Pfam" id="PF11209">
    <property type="entry name" value="LmeA"/>
    <property type="match status" value="1"/>
</dbReference>
<proteinExistence type="predicted"/>
<dbReference type="RefSeq" id="WP_075002178.1">
    <property type="nucleotide sequence ID" value="NZ_FOGO01000011.1"/>
</dbReference>
<evidence type="ECO:0000313" key="4">
    <source>
        <dbReference type="Proteomes" id="UP000182841"/>
    </source>
</evidence>
<feature type="compositionally biased region" description="Gly residues" evidence="1">
    <location>
        <begin position="9"/>
        <end position="19"/>
    </location>
</feature>
<protein>
    <recommendedName>
        <fullName evidence="5">DUF2993 domain-containing protein</fullName>
    </recommendedName>
</protein>
<evidence type="ECO:0000313" key="3">
    <source>
        <dbReference type="EMBL" id="SES19580.1"/>
    </source>
</evidence>
<evidence type="ECO:0000256" key="1">
    <source>
        <dbReference type="SAM" id="MobiDB-lite"/>
    </source>
</evidence>
<feature type="compositionally biased region" description="Basic and acidic residues" evidence="1">
    <location>
        <begin position="492"/>
        <end position="510"/>
    </location>
</feature>
<feature type="compositionally biased region" description="Basic and acidic residues" evidence="1">
    <location>
        <begin position="524"/>
        <end position="533"/>
    </location>
</feature>
<feature type="compositionally biased region" description="Basic and acidic residues" evidence="1">
    <location>
        <begin position="471"/>
        <end position="485"/>
    </location>
</feature>
<feature type="region of interest" description="Disordered" evidence="1">
    <location>
        <begin position="1"/>
        <end position="101"/>
    </location>
</feature>
<name>A0A1H9VCR1_9ACTN</name>